<reference evidence="1 2" key="1">
    <citation type="submission" date="2021-06" db="EMBL/GenBank/DDBJ databases">
        <title>Caerostris extrusa draft genome.</title>
        <authorList>
            <person name="Kono N."/>
            <person name="Arakawa K."/>
        </authorList>
    </citation>
    <scope>NUCLEOTIDE SEQUENCE [LARGE SCALE GENOMIC DNA]</scope>
</reference>
<dbReference type="PROSITE" id="PS51257">
    <property type="entry name" value="PROKAR_LIPOPROTEIN"/>
    <property type="match status" value="1"/>
</dbReference>
<accession>A0AAV4WPA0</accession>
<dbReference type="AlphaFoldDB" id="A0AAV4WPA0"/>
<keyword evidence="2" id="KW-1185">Reference proteome</keyword>
<organism evidence="1 2">
    <name type="scientific">Caerostris extrusa</name>
    <name type="common">Bark spider</name>
    <name type="synonym">Caerostris bankana</name>
    <dbReference type="NCBI Taxonomy" id="172846"/>
    <lineage>
        <taxon>Eukaryota</taxon>
        <taxon>Metazoa</taxon>
        <taxon>Ecdysozoa</taxon>
        <taxon>Arthropoda</taxon>
        <taxon>Chelicerata</taxon>
        <taxon>Arachnida</taxon>
        <taxon>Araneae</taxon>
        <taxon>Araneomorphae</taxon>
        <taxon>Entelegynae</taxon>
        <taxon>Araneoidea</taxon>
        <taxon>Araneidae</taxon>
        <taxon>Caerostris</taxon>
    </lineage>
</organism>
<name>A0AAV4WPA0_CAEEX</name>
<gene>
    <name evidence="1" type="ORF">CEXT_562731</name>
</gene>
<evidence type="ECO:0000313" key="2">
    <source>
        <dbReference type="Proteomes" id="UP001054945"/>
    </source>
</evidence>
<dbReference type="EMBL" id="BPLR01016500">
    <property type="protein sequence ID" value="GIY84311.1"/>
    <property type="molecule type" value="Genomic_DNA"/>
</dbReference>
<comment type="caution">
    <text evidence="1">The sequence shown here is derived from an EMBL/GenBank/DDBJ whole genome shotgun (WGS) entry which is preliminary data.</text>
</comment>
<proteinExistence type="predicted"/>
<sequence length="73" mass="7898">MAVDEIKSYYSALLSVGSSVTSCELCDLSFPSRSFVQNSVANSAVAPAFLINSGRSTWNREKKALLFGEISFV</sequence>
<protein>
    <submittedName>
        <fullName evidence="1">Uncharacterized protein</fullName>
    </submittedName>
</protein>
<evidence type="ECO:0000313" key="1">
    <source>
        <dbReference type="EMBL" id="GIY84311.1"/>
    </source>
</evidence>
<dbReference type="Proteomes" id="UP001054945">
    <property type="component" value="Unassembled WGS sequence"/>
</dbReference>